<sequence length="1275" mass="146828">MDIYEELNKFDFIKEYEIIGKTVIFSADKEVLYKNIAKYGEDYDFIQVPYIPRDKKGILDKTSIEKFGFISSKTYFELEKNLLESDIKNDIKINYKNTDKGITLEYNESARTKSNEIEISNSNKLAISTSEPLINNRKYKNLTELFKVRSQSKQKTIYIEKDGQEEQTYEELYKEASYLATSLREKGLKKGDKLIFQLPDNKNFIKCFWACMLLGVIPAPTGVLDDYSVENVNTKKLYNIWKHIEKPFIITTDKLKDDVLKLGEIFSDNINVIAIDDTEASEAFENYYDWDINETSLILFTSGSTGMPKGVTLSQKNIFGRTLGEIQMYNLNENEVDFNWMTLTHAAGLIWSHIRDVYLNILQIQVNSEVILNKPLMWIDLMSKYKVSITWAPNFAYTLVNNYIQDDKDYDWNLSRLNYVFSGGEANVSKNLRSFLKKLEKYSLPKNALKLTFGMTETSSCITYYNDFSYYNNSDDDKFLPVGAPMPGAEIRIVDEDGNVAKEGEIGHVQGKGESFTSQYYKNEKANNESFTDDGYLITGDIGYIKDNNLVLTAREKDIIIINGLNYFVQDLEAAVDDMDEVNASFSVATSVKLKDDDNEMILVFFSPKDEELLKDEANIEELKELVLKVKNQIREKCLLNPKYVIPLLSEELQTTEIGKKQRNNYKSAFLDGKFNEIINKIEDENLNYILTKEWVRKEIQYKQLSNICVINNDKNIDELFEKNNVSFKSIDNIADAQENDILLDFFFYDENDLEISSQNLSYVLDKASTHIKDIMKISKKLTIIFPTKQSINFESDMTFRINNGFINGLLKTVCLENPFLRCRIVDFDKLNISLLVNELNLSIKDEVAVYRDSKRYIPCLKTANKGNCNEAIIQYDSLVLVVGGLGGIGIHVSKYLINKYNSKLLIIGSSDLEKNIDRYNKLINISEDVIYCKADVTNYQEILDSVNKAEHQFEIKLSTIVNLSGKMSSDNSEVFFDNLSDHTLENEEFKNMLDSSSVKLLGTYNLEKIRKSKEDASMIVFCSLTGNFGGISMGAYSLANTLQENYCQSLINLGERVFCINWSMWSKTGLNKYSNSSSAVFGGFNELDIDQGIGYLNFIIENNIKSSYVGINRDCLKMRYQVHDFYDMSLIINLDDKNKVQKVKGIIKENYSNLTSRLVCKIDKSRFNSDANISELQNKLMMIWKDNLKVEEIHINDNIFDLGGNSLTIFKIVEIISYEFNMNIKPIDIMIYPNIYQLSTYLYSKNKNNGNLEVKKKDSGNIRKRKEMLKNRRR</sequence>
<dbReference type="PANTHER" id="PTHR22754">
    <property type="entry name" value="DISCO-INTERACTING PROTEIN 2 DIP2 -RELATED"/>
    <property type="match status" value="1"/>
</dbReference>
<dbReference type="PROSITE" id="PS50075">
    <property type="entry name" value="CARRIER"/>
    <property type="match status" value="1"/>
</dbReference>
<dbReference type="PROSITE" id="PS00455">
    <property type="entry name" value="AMP_BINDING"/>
    <property type="match status" value="1"/>
</dbReference>
<organism evidence="5 6">
    <name type="scientific">Clostridium saccharoperbutylacetonicum N1-4(HMT)</name>
    <dbReference type="NCBI Taxonomy" id="931276"/>
    <lineage>
        <taxon>Bacteria</taxon>
        <taxon>Bacillati</taxon>
        <taxon>Bacillota</taxon>
        <taxon>Clostridia</taxon>
        <taxon>Eubacteriales</taxon>
        <taxon>Clostridiaceae</taxon>
        <taxon>Clostridium</taxon>
    </lineage>
</organism>
<dbReference type="GO" id="GO:0070566">
    <property type="term" value="F:adenylyltransferase activity"/>
    <property type="evidence" value="ECO:0007669"/>
    <property type="project" value="TreeGrafter"/>
</dbReference>
<dbReference type="SUPFAM" id="SSF47336">
    <property type="entry name" value="ACP-like"/>
    <property type="match status" value="1"/>
</dbReference>
<reference evidence="5 6" key="1">
    <citation type="submission" date="2013-02" db="EMBL/GenBank/DDBJ databases">
        <title>Genome sequence of Clostridium saccharoperbutylacetonicum N1-4(HMT).</title>
        <authorList>
            <person name="Poehlein A."/>
            <person name="Daniel R."/>
        </authorList>
    </citation>
    <scope>NUCLEOTIDE SEQUENCE [LARGE SCALE GENOMIC DNA]</scope>
    <source>
        <strain evidence="6">N1-4(HMT)</strain>
    </source>
</reference>
<dbReference type="eggNOG" id="COG0318">
    <property type="taxonomic scope" value="Bacteria"/>
</dbReference>
<dbReference type="Gene3D" id="3.30.300.30">
    <property type="match status" value="1"/>
</dbReference>
<dbReference type="Gene3D" id="1.10.1200.10">
    <property type="entry name" value="ACP-like"/>
    <property type="match status" value="1"/>
</dbReference>
<evidence type="ECO:0000256" key="1">
    <source>
        <dbReference type="ARBA" id="ARBA00006432"/>
    </source>
</evidence>
<comment type="similarity">
    <text evidence="1">Belongs to the ATP-dependent AMP-binding enzyme family.</text>
</comment>
<dbReference type="HOGENOM" id="CLU_000895_0_0_9"/>
<evidence type="ECO:0000313" key="6">
    <source>
        <dbReference type="Proteomes" id="UP000011728"/>
    </source>
</evidence>
<protein>
    <submittedName>
        <fullName evidence="5">Polyketide synthase PksJ</fullName>
    </submittedName>
</protein>
<dbReference type="PANTHER" id="PTHR22754:SF32">
    <property type="entry name" value="DISCO-INTERACTING PROTEIN 2"/>
    <property type="match status" value="1"/>
</dbReference>
<dbReference type="InterPro" id="IPR013968">
    <property type="entry name" value="PKS_KR"/>
</dbReference>
<dbReference type="InterPro" id="IPR036736">
    <property type="entry name" value="ACP-like_sf"/>
</dbReference>
<dbReference type="PATRIC" id="fig|931276.5.peg.370"/>
<evidence type="ECO:0000313" key="5">
    <source>
        <dbReference type="EMBL" id="AGF54206.1"/>
    </source>
</evidence>
<name>M1MGY2_9CLOT</name>
<evidence type="ECO:0000256" key="2">
    <source>
        <dbReference type="ARBA" id="ARBA00022450"/>
    </source>
</evidence>
<dbReference type="SUPFAM" id="SSF56801">
    <property type="entry name" value="Acetyl-CoA synthetase-like"/>
    <property type="match status" value="1"/>
</dbReference>
<dbReference type="GO" id="GO:0005886">
    <property type="term" value="C:plasma membrane"/>
    <property type="evidence" value="ECO:0007669"/>
    <property type="project" value="TreeGrafter"/>
</dbReference>
<dbReference type="InterPro" id="IPR045851">
    <property type="entry name" value="AMP-bd_C_sf"/>
</dbReference>
<dbReference type="SMART" id="SM00822">
    <property type="entry name" value="PKS_KR"/>
    <property type="match status" value="1"/>
</dbReference>
<dbReference type="Proteomes" id="UP000011728">
    <property type="component" value="Chromosome"/>
</dbReference>
<dbReference type="eggNOG" id="COG1028">
    <property type="taxonomic scope" value="Bacteria"/>
</dbReference>
<evidence type="ECO:0000256" key="3">
    <source>
        <dbReference type="ARBA" id="ARBA00022553"/>
    </source>
</evidence>
<dbReference type="InterPro" id="IPR020845">
    <property type="entry name" value="AMP-binding_CS"/>
</dbReference>
<keyword evidence="2" id="KW-0596">Phosphopantetheine</keyword>
<dbReference type="Gene3D" id="3.40.50.12780">
    <property type="entry name" value="N-terminal domain of ligase-like"/>
    <property type="match status" value="1"/>
</dbReference>
<dbReference type="RefSeq" id="WP_015390532.1">
    <property type="nucleotide sequence ID" value="NC_020291.1"/>
</dbReference>
<dbReference type="InterPro" id="IPR057326">
    <property type="entry name" value="KR_dom"/>
</dbReference>
<proteinExistence type="inferred from homology"/>
<dbReference type="Pfam" id="PF00501">
    <property type="entry name" value="AMP-binding"/>
    <property type="match status" value="1"/>
</dbReference>
<dbReference type="InterPro" id="IPR000873">
    <property type="entry name" value="AMP-dep_synth/lig_dom"/>
</dbReference>
<accession>M1MGY2</accession>
<gene>
    <name evidence="5" type="primary">pksJ3</name>
    <name evidence="5" type="ORF">Cspa_c03880</name>
</gene>
<dbReference type="AlphaFoldDB" id="M1MGY2"/>
<dbReference type="KEGG" id="csr:Cspa_c03880"/>
<dbReference type="InterPro" id="IPR042099">
    <property type="entry name" value="ANL_N_sf"/>
</dbReference>
<dbReference type="GO" id="GO:0006633">
    <property type="term" value="P:fatty acid biosynthetic process"/>
    <property type="evidence" value="ECO:0007669"/>
    <property type="project" value="TreeGrafter"/>
</dbReference>
<dbReference type="InterPro" id="IPR036291">
    <property type="entry name" value="NAD(P)-bd_dom_sf"/>
</dbReference>
<feature type="domain" description="Carrier" evidence="4">
    <location>
        <begin position="1172"/>
        <end position="1247"/>
    </location>
</feature>
<dbReference type="Gene3D" id="3.40.50.720">
    <property type="entry name" value="NAD(P)-binding Rossmann-like Domain"/>
    <property type="match status" value="1"/>
</dbReference>
<dbReference type="EMBL" id="CP004121">
    <property type="protein sequence ID" value="AGF54206.1"/>
    <property type="molecule type" value="Genomic_DNA"/>
</dbReference>
<dbReference type="InterPro" id="IPR009081">
    <property type="entry name" value="PP-bd_ACP"/>
</dbReference>
<evidence type="ECO:0000259" key="4">
    <source>
        <dbReference type="PROSITE" id="PS50075"/>
    </source>
</evidence>
<keyword evidence="3" id="KW-0597">Phosphoprotein</keyword>
<dbReference type="SUPFAM" id="SSF51735">
    <property type="entry name" value="NAD(P)-binding Rossmann-fold domains"/>
    <property type="match status" value="1"/>
</dbReference>
<dbReference type="Pfam" id="PF00550">
    <property type="entry name" value="PP-binding"/>
    <property type="match status" value="1"/>
</dbReference>
<dbReference type="Pfam" id="PF08659">
    <property type="entry name" value="KR"/>
    <property type="match status" value="1"/>
</dbReference>
<keyword evidence="6" id="KW-1185">Reference proteome</keyword>
<dbReference type="OrthoDB" id="9803968at2"/>